<gene>
    <name evidence="4" type="ORF">B9G39_14045</name>
</gene>
<keyword evidence="5" id="KW-1185">Reference proteome</keyword>
<organism evidence="4 5">
    <name type="scientific">Zooshikella ganghwensis</name>
    <dbReference type="NCBI Taxonomy" id="202772"/>
    <lineage>
        <taxon>Bacteria</taxon>
        <taxon>Pseudomonadati</taxon>
        <taxon>Pseudomonadota</taxon>
        <taxon>Gammaproteobacteria</taxon>
        <taxon>Oceanospirillales</taxon>
        <taxon>Zooshikellaceae</taxon>
        <taxon>Zooshikella</taxon>
    </lineage>
</organism>
<name>A0A4P9VM59_9GAMM</name>
<dbReference type="PANTHER" id="PTHR43798">
    <property type="entry name" value="MONOACYLGLYCEROL LIPASE"/>
    <property type="match status" value="1"/>
</dbReference>
<dbReference type="GO" id="GO:0016787">
    <property type="term" value="F:hydrolase activity"/>
    <property type="evidence" value="ECO:0007669"/>
    <property type="project" value="UniProtKB-KW"/>
</dbReference>
<evidence type="ECO:0000259" key="3">
    <source>
        <dbReference type="Pfam" id="PF00561"/>
    </source>
</evidence>
<accession>A0A4P9VM59</accession>
<dbReference type="Pfam" id="PF00561">
    <property type="entry name" value="Abhydrolase_1"/>
    <property type="match status" value="1"/>
</dbReference>
<comment type="similarity">
    <text evidence="1">Belongs to the AB hydrolase superfamily.</text>
</comment>
<dbReference type="InterPro" id="IPR000073">
    <property type="entry name" value="AB_hydrolase_1"/>
</dbReference>
<dbReference type="EMBL" id="NDXW01000001">
    <property type="protein sequence ID" value="RDH44468.1"/>
    <property type="molecule type" value="Genomic_DNA"/>
</dbReference>
<dbReference type="RefSeq" id="WP_094787619.1">
    <property type="nucleotide sequence ID" value="NZ_NDXW01000001.1"/>
</dbReference>
<evidence type="ECO:0000313" key="4">
    <source>
        <dbReference type="EMBL" id="RDH44468.1"/>
    </source>
</evidence>
<evidence type="ECO:0000313" key="5">
    <source>
        <dbReference type="Proteomes" id="UP000257039"/>
    </source>
</evidence>
<dbReference type="InterPro" id="IPR029058">
    <property type="entry name" value="AB_hydrolase_fold"/>
</dbReference>
<dbReference type="AlphaFoldDB" id="A0A4P9VM59"/>
<feature type="domain" description="AB hydrolase-1" evidence="3">
    <location>
        <begin position="29"/>
        <end position="161"/>
    </location>
</feature>
<comment type="caution">
    <text evidence="4">The sequence shown here is derived from an EMBL/GenBank/DDBJ whole genome shotgun (WGS) entry which is preliminary data.</text>
</comment>
<dbReference type="InterPro" id="IPR050266">
    <property type="entry name" value="AB_hydrolase_sf"/>
</dbReference>
<dbReference type="SUPFAM" id="SSF53474">
    <property type="entry name" value="alpha/beta-Hydrolases"/>
    <property type="match status" value="1"/>
</dbReference>
<dbReference type="PRINTS" id="PR00111">
    <property type="entry name" value="ABHYDROLASE"/>
</dbReference>
<keyword evidence="2 4" id="KW-0378">Hydrolase</keyword>
<proteinExistence type="inferred from homology"/>
<dbReference type="Proteomes" id="UP000257039">
    <property type="component" value="Unassembled WGS sequence"/>
</dbReference>
<reference evidence="4 5" key="1">
    <citation type="submission" date="2017-04" db="EMBL/GenBank/DDBJ databases">
        <title>Draft genome sequence of Zooshikella ganghwensis VG4 isolated from Red Sea sediments.</title>
        <authorList>
            <person name="Rehman Z."/>
            <person name="Alam I."/>
            <person name="Kamau A."/>
            <person name="Bajic V."/>
            <person name="Leiknes T."/>
        </authorList>
    </citation>
    <scope>NUCLEOTIDE SEQUENCE [LARGE SCALE GENOMIC DNA]</scope>
    <source>
        <strain evidence="4 5">VG4</strain>
    </source>
</reference>
<evidence type="ECO:0000256" key="2">
    <source>
        <dbReference type="ARBA" id="ARBA00022801"/>
    </source>
</evidence>
<dbReference type="GO" id="GO:0016020">
    <property type="term" value="C:membrane"/>
    <property type="evidence" value="ECO:0007669"/>
    <property type="project" value="TreeGrafter"/>
</dbReference>
<dbReference type="Gene3D" id="3.40.50.1820">
    <property type="entry name" value="alpha/beta hydrolase"/>
    <property type="match status" value="1"/>
</dbReference>
<dbReference type="PANTHER" id="PTHR43798:SF14">
    <property type="entry name" value="SERINE HYDROLASE-LIKE PROTEIN DDB_G0286239"/>
    <property type="match status" value="1"/>
</dbReference>
<protein>
    <submittedName>
        <fullName evidence="4">Alpha/beta hydrolase</fullName>
    </submittedName>
</protein>
<evidence type="ECO:0000256" key="1">
    <source>
        <dbReference type="ARBA" id="ARBA00008645"/>
    </source>
</evidence>
<sequence>MQSPPESLSIKLPSGLTLAGLRWGASHQPLVLALHGWLDNAATFNELAPLLSDFQILAIDFAGHGLSDHRPAGVSYHIWDNITDILGLLSEIGCSACHVLGHSMGAIVAMLLAVTFPERVKSIALIDGLWPLTSQPEDVPSQLRKALMRQIQHHQRRMPIYMSFDEALTARQRNTPLSLRAVQHIVERGLQKLPEGWQWRNDLRLTLPSPVRLTDAQAEAFIQQLDRPSHLFLASNGLWQQYPYLQEKMSKLNSINVTEVLGHHHFHLEVEGAVILAPLLRAFWHHYSEPDVLNDQ</sequence>